<organism evidence="4 5">
    <name type="scientific">Cavenderia fasciculata</name>
    <name type="common">Slime mold</name>
    <name type="synonym">Dictyostelium fasciculatum</name>
    <dbReference type="NCBI Taxonomy" id="261658"/>
    <lineage>
        <taxon>Eukaryota</taxon>
        <taxon>Amoebozoa</taxon>
        <taxon>Evosea</taxon>
        <taxon>Eumycetozoa</taxon>
        <taxon>Dictyostelia</taxon>
        <taxon>Acytosteliales</taxon>
        <taxon>Cavenderiaceae</taxon>
        <taxon>Cavenderia</taxon>
    </lineage>
</organism>
<proteinExistence type="predicted"/>
<dbReference type="OrthoDB" id="21451at2759"/>
<reference evidence="5" key="1">
    <citation type="journal article" date="2011" name="Genome Res.">
        <title>Phylogeny-wide analysis of social amoeba genomes highlights ancient origins for complex intercellular communication.</title>
        <authorList>
            <person name="Heidel A.J."/>
            <person name="Lawal H.M."/>
            <person name="Felder M."/>
            <person name="Schilde C."/>
            <person name="Helps N.R."/>
            <person name="Tunggal B."/>
            <person name="Rivero F."/>
            <person name="John U."/>
            <person name="Schleicher M."/>
            <person name="Eichinger L."/>
            <person name="Platzer M."/>
            <person name="Noegel A.A."/>
            <person name="Schaap P."/>
            <person name="Gloeckner G."/>
        </authorList>
    </citation>
    <scope>NUCLEOTIDE SEQUENCE [LARGE SCALE GENOMIC DNA]</scope>
    <source>
        <strain evidence="5">SH3</strain>
    </source>
</reference>
<feature type="region of interest" description="Disordered" evidence="3">
    <location>
        <begin position="675"/>
        <end position="707"/>
    </location>
</feature>
<feature type="region of interest" description="Disordered" evidence="3">
    <location>
        <begin position="208"/>
        <end position="349"/>
    </location>
</feature>
<feature type="coiled-coil region" evidence="2">
    <location>
        <begin position="608"/>
        <end position="638"/>
    </location>
</feature>
<feature type="repeat" description="Filamin" evidence="1">
    <location>
        <begin position="366"/>
        <end position="467"/>
    </location>
</feature>
<keyword evidence="5" id="KW-1185">Reference proteome</keyword>
<feature type="compositionally biased region" description="Polar residues" evidence="3">
    <location>
        <begin position="326"/>
        <end position="346"/>
    </location>
</feature>
<dbReference type="AlphaFoldDB" id="F4QAY3"/>
<evidence type="ECO:0000256" key="2">
    <source>
        <dbReference type="SAM" id="Coils"/>
    </source>
</evidence>
<feature type="compositionally biased region" description="Low complexity" evidence="3">
    <location>
        <begin position="308"/>
        <end position="325"/>
    </location>
</feature>
<keyword evidence="2" id="KW-0175">Coiled coil</keyword>
<feature type="compositionally biased region" description="Low complexity" evidence="3">
    <location>
        <begin position="285"/>
        <end position="298"/>
    </location>
</feature>
<feature type="compositionally biased region" description="Acidic residues" evidence="3">
    <location>
        <begin position="237"/>
        <end position="247"/>
    </location>
</feature>
<feature type="compositionally biased region" description="Polar residues" evidence="3">
    <location>
        <begin position="518"/>
        <end position="529"/>
    </location>
</feature>
<dbReference type="KEGG" id="dfa:DFA_09865"/>
<gene>
    <name evidence="4" type="ORF">DFA_09865</name>
</gene>
<protein>
    <submittedName>
        <fullName evidence="4">Uncharacterized protein</fullName>
    </submittedName>
</protein>
<accession>F4QAY3</accession>
<feature type="region of interest" description="Disordered" evidence="3">
    <location>
        <begin position="475"/>
        <end position="533"/>
    </location>
</feature>
<feature type="compositionally biased region" description="Low complexity" evidence="3">
    <location>
        <begin position="692"/>
        <end position="705"/>
    </location>
</feature>
<dbReference type="Gene3D" id="2.60.40.10">
    <property type="entry name" value="Immunoglobulins"/>
    <property type="match status" value="1"/>
</dbReference>
<evidence type="ECO:0000256" key="3">
    <source>
        <dbReference type="SAM" id="MobiDB-lite"/>
    </source>
</evidence>
<dbReference type="Proteomes" id="UP000007797">
    <property type="component" value="Unassembled WGS sequence"/>
</dbReference>
<feature type="compositionally biased region" description="Low complexity" evidence="3">
    <location>
        <begin position="475"/>
        <end position="504"/>
    </location>
</feature>
<dbReference type="RefSeq" id="XP_004351762.1">
    <property type="nucleotide sequence ID" value="XM_004351710.1"/>
</dbReference>
<feature type="compositionally biased region" description="Acidic residues" evidence="3">
    <location>
        <begin position="208"/>
        <end position="217"/>
    </location>
</feature>
<dbReference type="GeneID" id="14867206"/>
<dbReference type="PROSITE" id="PS50194">
    <property type="entry name" value="FILAMIN_REPEAT"/>
    <property type="match status" value="1"/>
</dbReference>
<dbReference type="SUPFAM" id="SSF81296">
    <property type="entry name" value="E set domains"/>
    <property type="match status" value="1"/>
</dbReference>
<feature type="compositionally biased region" description="Polar residues" evidence="3">
    <location>
        <begin position="257"/>
        <end position="284"/>
    </location>
</feature>
<dbReference type="OMA" id="CKNTITQ"/>
<evidence type="ECO:0000256" key="1">
    <source>
        <dbReference type="PROSITE-ProRule" id="PRU00087"/>
    </source>
</evidence>
<dbReference type="InterPro" id="IPR017868">
    <property type="entry name" value="Filamin/ABP280_repeat-like"/>
</dbReference>
<name>F4QAY3_CACFS</name>
<sequence>MLGKAIKKKKTTKSKQQKIDPLENESLLDFIKVLSVAKMLGFRESQITSGGGGGGVEKIDPTVLWIGSSDTPIPQLSHIKIEQKDNTLDAFQYVVELSHDIGNSISFSHFRMVLDTLDYESCFNFLEWIEQKGWKFPVCIVCVDPIPFIPLLNRHEYLVLAPHSSLSHFYVQSMNYRSKSNRTFIHHHTQSTTTQSQMVNGVDQDDTIEEDTDEDDQPPPSSKTTINKSDTLLSLLDDNDNVADDDGGGGGGGDSSKTPVKASNRTTVLKNMFSTPSPNKTTVVSHNINTNPNISPTNLVSKTSSPPNQNGTKSNYNNNNNNNTTQILTKSGNHYHNNKSPHSSTGDDPILLRISAQNTFLSMPNHTVITTGRVVSVQLHLRDALDNPVQTNLTSLSPSGTGPVSSNPIHIYLEGPHPVQGPHPVYIYVVGPGTLGVSFLPTHNGVYSLHADIDSTPIKHSPCTLNSNSNGNIISSPSSFVNTQQQQLNSNISSTSSNNSNNSTLDAANQQKKRKQRFSTGSTIDPTQQPEEDDLLDIFSSPSIGKFSKSSNDRVVNNLPIGDSFNITDHLYNNNQNNHVINNNGNDQLLNGNNNNNNNYQVQPIRPLQILNNNLNHIDKEKEEEEEEEKEKVIISQDKKINSQIEGTPATLAIEETQMVEDKSIEATLAIQDTPELERTSSIRSSGGGGNNNIIINSGSNSASSQDIQATLVMDDL</sequence>
<dbReference type="InterPro" id="IPR014756">
    <property type="entry name" value="Ig_E-set"/>
</dbReference>
<evidence type="ECO:0000313" key="4">
    <source>
        <dbReference type="EMBL" id="EGG15042.1"/>
    </source>
</evidence>
<evidence type="ECO:0000313" key="5">
    <source>
        <dbReference type="Proteomes" id="UP000007797"/>
    </source>
</evidence>
<dbReference type="InterPro" id="IPR013783">
    <property type="entry name" value="Ig-like_fold"/>
</dbReference>
<dbReference type="EMBL" id="GL883026">
    <property type="protein sequence ID" value="EGG15042.1"/>
    <property type="molecule type" value="Genomic_DNA"/>
</dbReference>